<dbReference type="OrthoDB" id="407592at2759"/>
<gene>
    <name evidence="6" type="primary">PIGP</name>
    <name evidence="6" type="ORF">AK812_SmicGene4524</name>
</gene>
<dbReference type="GO" id="GO:0005783">
    <property type="term" value="C:endoplasmic reticulum"/>
    <property type="evidence" value="ECO:0007669"/>
    <property type="project" value="TreeGrafter"/>
</dbReference>
<keyword evidence="4" id="KW-0472">Membrane</keyword>
<organism evidence="6 7">
    <name type="scientific">Symbiodinium microadriaticum</name>
    <name type="common">Dinoflagellate</name>
    <name type="synonym">Zooxanthella microadriatica</name>
    <dbReference type="NCBI Taxonomy" id="2951"/>
    <lineage>
        <taxon>Eukaryota</taxon>
        <taxon>Sar</taxon>
        <taxon>Alveolata</taxon>
        <taxon>Dinophyceae</taxon>
        <taxon>Suessiales</taxon>
        <taxon>Symbiodiniaceae</taxon>
        <taxon>Symbiodinium</taxon>
    </lineage>
</organism>
<dbReference type="PANTHER" id="PTHR46346:SF1">
    <property type="entry name" value="PHOSPHATIDYLINOSITOL N-ACETYLGLUCOSAMINYLTRANSFERASE SUBUNIT P"/>
    <property type="match status" value="1"/>
</dbReference>
<dbReference type="PANTHER" id="PTHR46346">
    <property type="entry name" value="PHOSPHATIDYLINOSITOL N-ACETYLGLUCOSAMINYLTRANSFERASE SUBUNIT P"/>
    <property type="match status" value="1"/>
</dbReference>
<comment type="caution">
    <text evidence="6">The sequence shown here is derived from an EMBL/GenBank/DDBJ whole genome shotgun (WGS) entry which is preliminary data.</text>
</comment>
<proteinExistence type="predicted"/>
<evidence type="ECO:0000256" key="3">
    <source>
        <dbReference type="ARBA" id="ARBA00022989"/>
    </source>
</evidence>
<protein>
    <submittedName>
        <fullName evidence="6">Phosphatidylinositol N-acetylglucosaminyltransferase subunit P</fullName>
    </submittedName>
</protein>
<dbReference type="GO" id="GO:0016020">
    <property type="term" value="C:membrane"/>
    <property type="evidence" value="ECO:0007669"/>
    <property type="project" value="UniProtKB-SubCell"/>
</dbReference>
<evidence type="ECO:0000313" key="7">
    <source>
        <dbReference type="Proteomes" id="UP000186817"/>
    </source>
</evidence>
<dbReference type="GO" id="GO:0006506">
    <property type="term" value="P:GPI anchor biosynthetic process"/>
    <property type="evidence" value="ECO:0007669"/>
    <property type="project" value="TreeGrafter"/>
</dbReference>
<keyword evidence="6" id="KW-0328">Glycosyltransferase</keyword>
<evidence type="ECO:0000256" key="1">
    <source>
        <dbReference type="ARBA" id="ARBA00004141"/>
    </source>
</evidence>
<dbReference type="AlphaFoldDB" id="A0A1Q9EW66"/>
<name>A0A1Q9EW66_SYMMI</name>
<dbReference type="GO" id="GO:0016757">
    <property type="term" value="F:glycosyltransferase activity"/>
    <property type="evidence" value="ECO:0007669"/>
    <property type="project" value="UniProtKB-KW"/>
</dbReference>
<accession>A0A1Q9EW66</accession>
<keyword evidence="2" id="KW-0812">Transmembrane</keyword>
<keyword evidence="7" id="KW-1185">Reference proteome</keyword>
<dbReference type="InterPro" id="IPR052263">
    <property type="entry name" value="GPI_Anchor_Biosynth"/>
</dbReference>
<evidence type="ECO:0000313" key="6">
    <source>
        <dbReference type="EMBL" id="OLQ11649.1"/>
    </source>
</evidence>
<keyword evidence="3" id="KW-1133">Transmembrane helix</keyword>
<comment type="subcellular location">
    <subcellularLocation>
        <location evidence="1">Membrane</location>
        <topology evidence="1">Multi-pass membrane protein</topology>
    </subcellularLocation>
</comment>
<sequence length="197" mass="21833">MVGTGSSEVFKKATTYREGSEAAVPYQPAIQHNGVLPCSLGDALSTLEARTVAPEEVSRKWLEVVTSMMQVDMTLKARSFASYLASHLAFVVWLLWVFTPDERLQSWGITYYPDRWWGVALPVYVIPLAIFVFLTYNALNMLSACPLDSVNMYRDASTPLVDELFATAGDIPDLQDVSLSTVNRNTVLQRCGSVQAN</sequence>
<reference evidence="6 7" key="1">
    <citation type="submission" date="2016-02" db="EMBL/GenBank/DDBJ databases">
        <title>Genome analysis of coral dinoflagellate symbionts highlights evolutionary adaptations to a symbiotic lifestyle.</title>
        <authorList>
            <person name="Aranda M."/>
            <person name="Li Y."/>
            <person name="Liew Y.J."/>
            <person name="Baumgarten S."/>
            <person name="Simakov O."/>
            <person name="Wilson M."/>
            <person name="Piel J."/>
            <person name="Ashoor H."/>
            <person name="Bougouffa S."/>
            <person name="Bajic V.B."/>
            <person name="Ryu T."/>
            <person name="Ravasi T."/>
            <person name="Bayer T."/>
            <person name="Micklem G."/>
            <person name="Kim H."/>
            <person name="Bhak J."/>
            <person name="Lajeunesse T.C."/>
            <person name="Voolstra C.R."/>
        </authorList>
    </citation>
    <scope>NUCLEOTIDE SEQUENCE [LARGE SCALE GENOMIC DNA]</scope>
    <source>
        <strain evidence="6 7">CCMP2467</strain>
    </source>
</reference>
<dbReference type="EMBL" id="LSRX01000056">
    <property type="protein sequence ID" value="OLQ11649.1"/>
    <property type="molecule type" value="Genomic_DNA"/>
</dbReference>
<keyword evidence="6" id="KW-0808">Transferase</keyword>
<dbReference type="InterPro" id="IPR013717">
    <property type="entry name" value="PIG-P"/>
</dbReference>
<evidence type="ECO:0000256" key="4">
    <source>
        <dbReference type="ARBA" id="ARBA00023136"/>
    </source>
</evidence>
<evidence type="ECO:0000259" key="5">
    <source>
        <dbReference type="Pfam" id="PF08510"/>
    </source>
</evidence>
<dbReference type="Proteomes" id="UP000186817">
    <property type="component" value="Unassembled WGS sequence"/>
</dbReference>
<feature type="domain" description="PIG-P" evidence="5">
    <location>
        <begin position="78"/>
        <end position="184"/>
    </location>
</feature>
<evidence type="ECO:0000256" key="2">
    <source>
        <dbReference type="ARBA" id="ARBA00022692"/>
    </source>
</evidence>
<dbReference type="Pfam" id="PF08510">
    <property type="entry name" value="PIG-P"/>
    <property type="match status" value="1"/>
</dbReference>